<accession>A0AAD7ZPZ1</accession>
<organism evidence="2 3">
    <name type="scientific">Diploptera punctata</name>
    <name type="common">Pacific beetle cockroach</name>
    <dbReference type="NCBI Taxonomy" id="6984"/>
    <lineage>
        <taxon>Eukaryota</taxon>
        <taxon>Metazoa</taxon>
        <taxon>Ecdysozoa</taxon>
        <taxon>Arthropoda</taxon>
        <taxon>Hexapoda</taxon>
        <taxon>Insecta</taxon>
        <taxon>Pterygota</taxon>
        <taxon>Neoptera</taxon>
        <taxon>Polyneoptera</taxon>
        <taxon>Dictyoptera</taxon>
        <taxon>Blattodea</taxon>
        <taxon>Blaberoidea</taxon>
        <taxon>Blaberidae</taxon>
        <taxon>Diplopterinae</taxon>
        <taxon>Diploptera</taxon>
    </lineage>
</organism>
<feature type="transmembrane region" description="Helical" evidence="1">
    <location>
        <begin position="80"/>
        <end position="97"/>
    </location>
</feature>
<dbReference type="Proteomes" id="UP001233999">
    <property type="component" value="Unassembled WGS sequence"/>
</dbReference>
<keyword evidence="1" id="KW-0812">Transmembrane</keyword>
<proteinExistence type="predicted"/>
<sequence>RIGNSICLFRHSENTRLIPKLSEPFKFWRFLNKLTRTFRFDTYHGFTHVIHTATYLTELKALRQQFTVQSYLYSMVKLVIPWRGFISSYIYIYIYIYRQVEL</sequence>
<feature type="non-terminal residue" evidence="2">
    <location>
        <position position="1"/>
    </location>
</feature>
<feature type="non-terminal residue" evidence="2">
    <location>
        <position position="102"/>
    </location>
</feature>
<reference evidence="2" key="1">
    <citation type="journal article" date="2023" name="IScience">
        <title>Live-bearing cockroach genome reveals convergent evolutionary mechanisms linked to viviparity in insects and beyond.</title>
        <authorList>
            <person name="Fouks B."/>
            <person name="Harrison M.C."/>
            <person name="Mikhailova A.A."/>
            <person name="Marchal E."/>
            <person name="English S."/>
            <person name="Carruthers M."/>
            <person name="Jennings E.C."/>
            <person name="Chiamaka E.L."/>
            <person name="Frigard R.A."/>
            <person name="Pippel M."/>
            <person name="Attardo G.M."/>
            <person name="Benoit J.B."/>
            <person name="Bornberg-Bauer E."/>
            <person name="Tobe S.S."/>
        </authorList>
    </citation>
    <scope>NUCLEOTIDE SEQUENCE</scope>
    <source>
        <strain evidence="2">Stay&amp;Tobe</strain>
    </source>
</reference>
<evidence type="ECO:0000256" key="1">
    <source>
        <dbReference type="SAM" id="Phobius"/>
    </source>
</evidence>
<reference evidence="2" key="2">
    <citation type="submission" date="2023-05" db="EMBL/GenBank/DDBJ databases">
        <authorList>
            <person name="Fouks B."/>
        </authorList>
    </citation>
    <scope>NUCLEOTIDE SEQUENCE</scope>
    <source>
        <strain evidence="2">Stay&amp;Tobe</strain>
        <tissue evidence="2">Testes</tissue>
    </source>
</reference>
<evidence type="ECO:0000313" key="2">
    <source>
        <dbReference type="EMBL" id="KAJ9584734.1"/>
    </source>
</evidence>
<protein>
    <submittedName>
        <fullName evidence="2">Uncharacterized protein</fullName>
    </submittedName>
</protein>
<gene>
    <name evidence="2" type="ORF">L9F63_020915</name>
</gene>
<dbReference type="AlphaFoldDB" id="A0AAD7ZPZ1"/>
<name>A0AAD7ZPZ1_DIPPU</name>
<keyword evidence="1" id="KW-0472">Membrane</keyword>
<evidence type="ECO:0000313" key="3">
    <source>
        <dbReference type="Proteomes" id="UP001233999"/>
    </source>
</evidence>
<dbReference type="EMBL" id="JASPKZ010007366">
    <property type="protein sequence ID" value="KAJ9584734.1"/>
    <property type="molecule type" value="Genomic_DNA"/>
</dbReference>
<keyword evidence="3" id="KW-1185">Reference proteome</keyword>
<keyword evidence="1" id="KW-1133">Transmembrane helix</keyword>
<comment type="caution">
    <text evidence="2">The sequence shown here is derived from an EMBL/GenBank/DDBJ whole genome shotgun (WGS) entry which is preliminary data.</text>
</comment>